<sequence length="126" mass="14416">MRRFGVSIPEDLAKALDDLAEKLGVSRSEVVREALRTYLAEHTHYTVKHRCCGMITVVTRGFKDLTAVEKFKEVVNTFSHIHVEDYCISSFVVYGDSDKIAELHKALLRVSENVRFIPLECKVFKL</sequence>
<dbReference type="GO" id="GO:0006355">
    <property type="term" value="P:regulation of DNA-templated transcription"/>
    <property type="evidence" value="ECO:0007669"/>
    <property type="project" value="InterPro"/>
</dbReference>
<dbReference type="InterPro" id="IPR002145">
    <property type="entry name" value="CopG"/>
</dbReference>
<comment type="similarity">
    <text evidence="1">Belongs to the transcriptional regulatory CopG/NikR family.</text>
</comment>
<accession>D2RG21</accession>
<dbReference type="RefSeq" id="WP_012939582.1">
    <property type="nucleotide sequence ID" value="NC_013741.1"/>
</dbReference>
<gene>
    <name evidence="4" type="ordered locus">Arcpr_0175</name>
</gene>
<keyword evidence="5" id="KW-1185">Reference proteome</keyword>
<dbReference type="InterPro" id="IPR014864">
    <property type="entry name" value="TF_NikR_Ni-bd_C"/>
</dbReference>
<dbReference type="GeneID" id="8738824"/>
<dbReference type="Proteomes" id="UP000001901">
    <property type="component" value="Chromosome"/>
</dbReference>
<organism evidence="4 5">
    <name type="scientific">Archaeoglobus profundus (strain DSM 5631 / JCM 9629 / NBRC 100127 / Av18)</name>
    <dbReference type="NCBI Taxonomy" id="572546"/>
    <lineage>
        <taxon>Archaea</taxon>
        <taxon>Methanobacteriati</taxon>
        <taxon>Methanobacteriota</taxon>
        <taxon>Archaeoglobi</taxon>
        <taxon>Archaeoglobales</taxon>
        <taxon>Archaeoglobaceae</taxon>
        <taxon>Archaeoglobus</taxon>
    </lineage>
</organism>
<dbReference type="AlphaFoldDB" id="D2RG21"/>
<dbReference type="HOGENOM" id="CLU_113319_3_0_2"/>
<dbReference type="eggNOG" id="arCOG01008">
    <property type="taxonomic scope" value="Archaea"/>
</dbReference>
<dbReference type="SUPFAM" id="SSF55021">
    <property type="entry name" value="ACT-like"/>
    <property type="match status" value="1"/>
</dbReference>
<dbReference type="InterPro" id="IPR045865">
    <property type="entry name" value="ACT-like_dom_sf"/>
</dbReference>
<dbReference type="CDD" id="cd22231">
    <property type="entry name" value="RHH_NikR_HicB-like"/>
    <property type="match status" value="1"/>
</dbReference>
<dbReference type="EMBL" id="CP001857">
    <property type="protein sequence ID" value="ADB57246.1"/>
    <property type="molecule type" value="Genomic_DNA"/>
</dbReference>
<dbReference type="Pfam" id="PF08753">
    <property type="entry name" value="NikR_C"/>
    <property type="match status" value="1"/>
</dbReference>
<dbReference type="Pfam" id="PF01402">
    <property type="entry name" value="RHH_1"/>
    <property type="match status" value="1"/>
</dbReference>
<evidence type="ECO:0000259" key="2">
    <source>
        <dbReference type="Pfam" id="PF01402"/>
    </source>
</evidence>
<evidence type="ECO:0000313" key="4">
    <source>
        <dbReference type="EMBL" id="ADB57246.1"/>
    </source>
</evidence>
<dbReference type="GO" id="GO:0003677">
    <property type="term" value="F:DNA binding"/>
    <property type="evidence" value="ECO:0007669"/>
    <property type="project" value="UniProtKB-KW"/>
</dbReference>
<proteinExistence type="inferred from homology"/>
<feature type="domain" description="Ribbon-helix-helix protein CopG" evidence="2">
    <location>
        <begin position="2"/>
        <end position="41"/>
    </location>
</feature>
<dbReference type="KEGG" id="apo:Arcpr_0175"/>
<dbReference type="PANTHER" id="PTHR34719">
    <property type="entry name" value="NICKEL-RESPONSIVE REGULATOR"/>
    <property type="match status" value="1"/>
</dbReference>
<reference evidence="4 5" key="1">
    <citation type="journal article" date="2010" name="Stand. Genomic Sci.">
        <title>Complete genome sequence of Archaeoglobus profundus type strain (AV18).</title>
        <authorList>
            <person name="von Jan M."/>
            <person name="Lapidus A."/>
            <person name="Del Rio T.G."/>
            <person name="Copeland A."/>
            <person name="Tice H."/>
            <person name="Cheng J.F."/>
            <person name="Lucas S."/>
            <person name="Chen F."/>
            <person name="Nolan M."/>
            <person name="Goodwin L."/>
            <person name="Han C."/>
            <person name="Pitluck S."/>
            <person name="Liolios K."/>
            <person name="Ivanova N."/>
            <person name="Mavromatis K."/>
            <person name="Ovchinnikova G."/>
            <person name="Chertkov O."/>
            <person name="Pati A."/>
            <person name="Chen A."/>
            <person name="Palaniappan K."/>
            <person name="Land M."/>
            <person name="Hauser L."/>
            <person name="Chang Y.J."/>
            <person name="Jeffries C.D."/>
            <person name="Saunders E."/>
            <person name="Brettin T."/>
            <person name="Detter J.C."/>
            <person name="Chain P."/>
            <person name="Eichinger K."/>
            <person name="Huber H."/>
            <person name="Spring S."/>
            <person name="Rohde M."/>
            <person name="Goker M."/>
            <person name="Wirth R."/>
            <person name="Woyke T."/>
            <person name="Bristow J."/>
            <person name="Eisen J.A."/>
            <person name="Markowitz V."/>
            <person name="Hugenholtz P."/>
            <person name="Kyrpides N.C."/>
            <person name="Klenk H.P."/>
        </authorList>
    </citation>
    <scope>NUCLEOTIDE SEQUENCE [LARGE SCALE GENOMIC DNA]</scope>
    <source>
        <strain evidence="5">DSM 5631 / JCM 9629 / NBRC 100127 / Av18</strain>
    </source>
</reference>
<dbReference type="PaxDb" id="572546-Arcpr_0175"/>
<dbReference type="STRING" id="572546.Arcpr_0175"/>
<dbReference type="InterPro" id="IPR010985">
    <property type="entry name" value="Ribbon_hlx_hlx"/>
</dbReference>
<feature type="domain" description="Transcription factor NikR nickel binding C-terminal" evidence="3">
    <location>
        <begin position="70"/>
        <end position="110"/>
    </location>
</feature>
<evidence type="ECO:0000313" key="5">
    <source>
        <dbReference type="Proteomes" id="UP000001901"/>
    </source>
</evidence>
<dbReference type="InterPro" id="IPR027271">
    <property type="entry name" value="Acetolactate_synth/TF_NikR_C"/>
</dbReference>
<evidence type="ECO:0000256" key="1">
    <source>
        <dbReference type="ARBA" id="ARBA00008478"/>
    </source>
</evidence>
<name>D2RG21_ARCPA</name>
<dbReference type="InterPro" id="IPR050192">
    <property type="entry name" value="CopG/NikR_regulator"/>
</dbReference>
<dbReference type="OrthoDB" id="25654at2157"/>
<protein>
    <submittedName>
        <fullName evidence="4">Transcriptional regulator, CopG family</fullName>
    </submittedName>
</protein>
<dbReference type="PANTHER" id="PTHR34719:SF2">
    <property type="entry name" value="NICKEL-RESPONSIVE REGULATOR"/>
    <property type="match status" value="1"/>
</dbReference>
<dbReference type="Gene3D" id="3.30.70.1150">
    <property type="entry name" value="ACT-like. Chain A, domain 2"/>
    <property type="match status" value="1"/>
</dbReference>
<evidence type="ECO:0000259" key="3">
    <source>
        <dbReference type="Pfam" id="PF08753"/>
    </source>
</evidence>
<dbReference type="SUPFAM" id="SSF47598">
    <property type="entry name" value="Ribbon-helix-helix"/>
    <property type="match status" value="1"/>
</dbReference>